<protein>
    <submittedName>
        <fullName evidence="3">Uncharacterized protein</fullName>
    </submittedName>
</protein>
<dbReference type="Proteomes" id="UP000316093">
    <property type="component" value="Chromosome"/>
</dbReference>
<feature type="region of interest" description="Disordered" evidence="1">
    <location>
        <begin position="24"/>
        <end position="73"/>
    </location>
</feature>
<feature type="compositionally biased region" description="Polar residues" evidence="1">
    <location>
        <begin position="41"/>
        <end position="73"/>
    </location>
</feature>
<gene>
    <name evidence="3" type="ORF">FIV34_05315</name>
</gene>
<evidence type="ECO:0000256" key="1">
    <source>
        <dbReference type="SAM" id="MobiDB-lite"/>
    </source>
</evidence>
<name>A0A4Y5Z066_9GAMM</name>
<dbReference type="RefSeq" id="WP_139980382.1">
    <property type="nucleotide sequence ID" value="NZ_CP041046.1"/>
</dbReference>
<sequence>MFRPHNACVALVALATAFAANAALATPPGNEPPPTFGAATPTETLQDMTGGTDTHENNTVNQETNGTVGNNSNFSIGNGANNIDGGSFGNAAGINSVIQNSGNNVLIQNSTSVIVRMN</sequence>
<evidence type="ECO:0000313" key="3">
    <source>
        <dbReference type="EMBL" id="QDE38662.1"/>
    </source>
</evidence>
<proteinExistence type="predicted"/>
<dbReference type="AlphaFoldDB" id="A0A4Y5Z066"/>
<evidence type="ECO:0000256" key="2">
    <source>
        <dbReference type="SAM" id="SignalP"/>
    </source>
</evidence>
<evidence type="ECO:0000313" key="4">
    <source>
        <dbReference type="Proteomes" id="UP000316093"/>
    </source>
</evidence>
<organism evidence="3 4">
    <name type="scientific">Luteibacter pinisoli</name>
    <dbReference type="NCBI Taxonomy" id="2589080"/>
    <lineage>
        <taxon>Bacteria</taxon>
        <taxon>Pseudomonadati</taxon>
        <taxon>Pseudomonadota</taxon>
        <taxon>Gammaproteobacteria</taxon>
        <taxon>Lysobacterales</taxon>
        <taxon>Rhodanobacteraceae</taxon>
        <taxon>Luteibacter</taxon>
    </lineage>
</organism>
<keyword evidence="2" id="KW-0732">Signal</keyword>
<reference evidence="3 4" key="1">
    <citation type="submission" date="2019-06" db="EMBL/GenBank/DDBJ databases">
        <title>A complete genome sequence for Luteibacter pinisoli MAH-14.</title>
        <authorList>
            <person name="Baltrus D.A."/>
        </authorList>
    </citation>
    <scope>NUCLEOTIDE SEQUENCE [LARGE SCALE GENOMIC DNA]</scope>
    <source>
        <strain evidence="3 4">MAH-14</strain>
    </source>
</reference>
<feature type="signal peptide" evidence="2">
    <location>
        <begin position="1"/>
        <end position="25"/>
    </location>
</feature>
<keyword evidence="4" id="KW-1185">Reference proteome</keyword>
<dbReference type="OrthoDB" id="5786382at2"/>
<dbReference type="KEGG" id="lpy:FIV34_05315"/>
<dbReference type="EMBL" id="CP041046">
    <property type="protein sequence ID" value="QDE38662.1"/>
    <property type="molecule type" value="Genomic_DNA"/>
</dbReference>
<accession>A0A4Y5Z066</accession>
<feature type="chain" id="PRO_5021489254" evidence="2">
    <location>
        <begin position="26"/>
        <end position="118"/>
    </location>
</feature>